<feature type="region of interest" description="Disordered" evidence="2">
    <location>
        <begin position="420"/>
        <end position="507"/>
    </location>
</feature>
<feature type="compositionally biased region" description="Basic and acidic residues" evidence="2">
    <location>
        <begin position="1598"/>
        <end position="1609"/>
    </location>
</feature>
<dbReference type="GO" id="GO:0005634">
    <property type="term" value="C:nucleus"/>
    <property type="evidence" value="ECO:0007669"/>
    <property type="project" value="TreeGrafter"/>
</dbReference>
<feature type="compositionally biased region" description="Basic and acidic residues" evidence="2">
    <location>
        <begin position="1673"/>
        <end position="1692"/>
    </location>
</feature>
<dbReference type="SUPFAM" id="SSF48452">
    <property type="entry name" value="TPR-like"/>
    <property type="match status" value="1"/>
</dbReference>
<feature type="region of interest" description="Disordered" evidence="2">
    <location>
        <begin position="907"/>
        <end position="976"/>
    </location>
</feature>
<dbReference type="InterPro" id="IPR051101">
    <property type="entry name" value="ZC3H12/N4BP1_RNase_Reg"/>
</dbReference>
<feature type="region of interest" description="Disordered" evidence="2">
    <location>
        <begin position="1673"/>
        <end position="1768"/>
    </location>
</feature>
<keyword evidence="1" id="KW-0175">Coiled coil</keyword>
<feature type="coiled-coil region" evidence="1">
    <location>
        <begin position="338"/>
        <end position="398"/>
    </location>
</feature>
<feature type="domain" description="RNase NYN" evidence="3">
    <location>
        <begin position="1802"/>
        <end position="1964"/>
    </location>
</feature>
<dbReference type="GO" id="GO:0036464">
    <property type="term" value="C:cytoplasmic ribonucleoprotein granule"/>
    <property type="evidence" value="ECO:0007669"/>
    <property type="project" value="TreeGrafter"/>
</dbReference>
<name>A0A086JL48_TOXGO</name>
<feature type="compositionally biased region" description="Basic and acidic residues" evidence="2">
    <location>
        <begin position="1478"/>
        <end position="1504"/>
    </location>
</feature>
<evidence type="ECO:0000256" key="1">
    <source>
        <dbReference type="SAM" id="Coils"/>
    </source>
</evidence>
<feature type="compositionally biased region" description="Basic residues" evidence="2">
    <location>
        <begin position="1534"/>
        <end position="1543"/>
    </location>
</feature>
<feature type="compositionally biased region" description="Basic and acidic residues" evidence="2">
    <location>
        <begin position="217"/>
        <end position="238"/>
    </location>
</feature>
<sequence>MEEDASFRRSNSRSSHPSPHSPPSGPRGRRAERQIFVPRCLRSPPGDRELPASSLASSFSSARGLDATEAGVRHVEEPLDFLEAAARSKAAKRIMQADRLRCGPRDRTMHADCVEEEEASRRQQWELELSRRLQGRANVAPAQTPFIRLEQAQRLYHLFASDRPQKSRAEDAGGGDGGVETREGLAESEEEESEEEESEDRESDTSSSSLSLSTQGDEERAAEAVRRVQQEERNGEEKKKRKNARRETKERRQPPCPRGKRGGASPSQEERGERRTVDRGQRARRSARDALSAESRDELFFAQDPVRETVLKILPHAGTIGARASLNKLWQGHHQQGIKQLQVLLREQEGNVKREEDRRMGLLSSLAAAPHHTREGLLAAAERAVEEARRVQVELETELLQAVDDATAVYRHLREAVEAAVSGDRAKRPLRLGDAAPGRDKDQTGDSEEREEREEEEGGANEGREERGKREETKEAGTRGGWNANEGRKGVEKEGDEEERKGDAERQRRKCRQHLLALLCSILGDLQRYREQLDPPVVGSFCAASQGGFFGAAAPAEFPLFSLSRSDFRGGEAAPLASVYRQLAGRCLSPSLRAAFLCYVEGVHRFPHDGLVFNQLATLCCKLQHHAQRRSAATPGADAGCPRRTRFAGGADDLDDSCAVTMQALAAVYWCLRGQLCAFPLRSTDSLTLLLQRLSAQDDSRVQQLCSGSAGGAAPSEVSVHPSEVSVHAGVWAAKAQVREHRKAALALTRNPLAVFVSLYFRLLHRLQSRIDLSQFHVHASECLSALRHLQGVWTPHAPQHEAFWLLVVLTPLLMALGAAGGCLCMQAQVAAALAEKRNAALSRRIAERGSRRDKEASAGRGDAATAEQREDANASATVRMYAAVPTSLRRVAGLERAVEKLLKVRERRANSRQRQEAERGKQAEADSQRAGNSEDREEGERQKEEGERQKEEGGGKKQGSEGEEEASEGAEEDEAAATLRLSVQLCCDIATSLTRQAISLIRRVKAKKRDNPSQAPESCQPAMVSPVLSTAQGRTSGGRGDAGAEARAMSSTESAFASSSHSLDTQDADPSTQLSTLLAPICTCIFFLRSHPRLFFSDAFASVTALRQQVATAAVLLFPPILDEAKATQRETSILGLLRHQLPEDFLLFGLVDQPLCFPPESPYASSSSASSSPSSSSASLAASASPQECGGDKEPGPEDERSEEPKADGEREERHLCREDDEGSGEEVVLLDKPILLIPSGAQRGEPRNLASSAPSSSASSSSSSWSAVFERSETTASVETAGEVEGETAGGTHESLLAAASRRKPLFPSPSVSCTAETADVSAFFQIRCARLWTLCVDTPEFQNLYQYAHQVSLQHRDKLFLLHLEKTRERQRRQRLLERVDGRAAEEQADEGGEDQPPGAEEEASGDDSGDRGGLAAEKASDERSAPGRITTADLLAQVNRSRILRTSRVVSVQQIEDRDREGAAVAAPLLQGEEGRRRQEDEVEKRREGEEPQSEKDVSCDFSPGDWVEAFANAPGEEPFLPHFLAGRQNRRRRLTKAKKTDLSEPSDEEGASLAAAPSPHASPQSPGVSAASPGVSAASPFSAPSPPAFARHLVDQELQRQAEEAAVESGLLSPPAGGVVSGSTCGESPSASSRPAKGMLLLTALPPGARGSAKREGLACRVKGEGAARLEETRRGDTAGRARPVEGRAGGRCRLPLPPGDSEEDWPLFTRDTEEEPEKATEREGERGEESERMAVVASPPNTSGDSRPEGGSGGGSGDMKPLTFARKREKEKEADKDRGVCPAFLAASPTEGRGKLIVIDGSNVAMRHGGGRTAGLTKAFSTKGIEQAVKHYTARGYTVRVFLPDYVLNYASVGEAKRMQKMTFPLKAQLATRIPDSLEALRDLMRAGLVVNTPSQDYDDSYAIMYAMKHGGCIVTNDLYRDFITKSENPHSIRRWMRLHLISFVFIEDEFIPNPDFRWPTFSPQVPETS</sequence>
<feature type="compositionally biased region" description="Polar residues" evidence="2">
    <location>
        <begin position="1627"/>
        <end position="1639"/>
    </location>
</feature>
<feature type="region of interest" description="Disordered" evidence="2">
    <location>
        <begin position="1163"/>
        <end position="1269"/>
    </location>
</feature>
<dbReference type="GO" id="GO:0003729">
    <property type="term" value="F:mRNA binding"/>
    <property type="evidence" value="ECO:0007669"/>
    <property type="project" value="TreeGrafter"/>
</dbReference>
<dbReference type="Gene3D" id="1.25.40.10">
    <property type="entry name" value="Tetratricopeptide repeat domain"/>
    <property type="match status" value="1"/>
</dbReference>
<feature type="region of interest" description="Disordered" evidence="2">
    <location>
        <begin position="1"/>
        <end position="59"/>
    </location>
</feature>
<feature type="compositionally biased region" description="Low complexity" evidence="2">
    <location>
        <begin position="8"/>
        <end position="18"/>
    </location>
</feature>
<evidence type="ECO:0000259" key="3">
    <source>
        <dbReference type="Pfam" id="PF11977"/>
    </source>
</evidence>
<dbReference type="OrthoDB" id="392925at2759"/>
<feature type="compositionally biased region" description="Acidic residues" evidence="2">
    <location>
        <begin position="445"/>
        <end position="459"/>
    </location>
</feature>
<feature type="compositionally biased region" description="Low complexity" evidence="2">
    <location>
        <begin position="1164"/>
        <end position="1188"/>
    </location>
</feature>
<dbReference type="Pfam" id="PF11977">
    <property type="entry name" value="RNase_Zc3h12a"/>
    <property type="match status" value="1"/>
</dbReference>
<feature type="compositionally biased region" description="Low complexity" evidence="2">
    <location>
        <begin position="205"/>
        <end position="215"/>
    </location>
</feature>
<feature type="compositionally biased region" description="Acidic residues" evidence="2">
    <location>
        <begin position="1391"/>
        <end position="1412"/>
    </location>
</feature>
<dbReference type="InterPro" id="IPR011990">
    <property type="entry name" value="TPR-like_helical_dom_sf"/>
</dbReference>
<feature type="compositionally biased region" description="Basic and acidic residues" evidence="2">
    <location>
        <begin position="845"/>
        <end position="858"/>
    </location>
</feature>
<accession>A0A086JL48</accession>
<feature type="compositionally biased region" description="Basic and acidic residues" evidence="2">
    <location>
        <begin position="1192"/>
        <end position="1220"/>
    </location>
</feature>
<feature type="compositionally biased region" description="Basic and acidic residues" evidence="2">
    <location>
        <begin position="1724"/>
        <end position="1739"/>
    </location>
</feature>
<comment type="caution">
    <text evidence="4">The sequence shown here is derived from an EMBL/GenBank/DDBJ whole genome shotgun (WGS) entry which is preliminary data.</text>
</comment>
<dbReference type="GO" id="GO:0004521">
    <property type="term" value="F:RNA endonuclease activity"/>
    <property type="evidence" value="ECO:0007669"/>
    <property type="project" value="TreeGrafter"/>
</dbReference>
<feature type="compositionally biased region" description="Acidic residues" evidence="2">
    <location>
        <begin position="186"/>
        <end position="202"/>
    </location>
</feature>
<feature type="compositionally biased region" description="Acidic residues" evidence="2">
    <location>
        <begin position="962"/>
        <end position="976"/>
    </location>
</feature>
<feature type="compositionally biased region" description="Low complexity" evidence="2">
    <location>
        <begin position="1044"/>
        <end position="1063"/>
    </location>
</feature>
<dbReference type="EMBL" id="AEYI02001814">
    <property type="protein sequence ID" value="KFG32866.1"/>
    <property type="molecule type" value="Genomic_DNA"/>
</dbReference>
<feature type="compositionally biased region" description="Basic and acidic residues" evidence="2">
    <location>
        <begin position="907"/>
        <end position="961"/>
    </location>
</feature>
<dbReference type="InterPro" id="IPR021869">
    <property type="entry name" value="RNase_Zc3h12_NYN"/>
</dbReference>
<proteinExistence type="predicted"/>
<feature type="region of interest" description="Disordered" evidence="2">
    <location>
        <begin position="160"/>
        <end position="294"/>
    </location>
</feature>
<dbReference type="VEuPathDB" id="ToxoDB:TGP89_265850"/>
<organism evidence="4 5">
    <name type="scientific">Toxoplasma gondii p89</name>
    <dbReference type="NCBI Taxonomy" id="943119"/>
    <lineage>
        <taxon>Eukaryota</taxon>
        <taxon>Sar</taxon>
        <taxon>Alveolata</taxon>
        <taxon>Apicomplexa</taxon>
        <taxon>Conoidasida</taxon>
        <taxon>Coccidia</taxon>
        <taxon>Eucoccidiorida</taxon>
        <taxon>Eimeriorina</taxon>
        <taxon>Sarcocystidae</taxon>
        <taxon>Toxoplasma</taxon>
    </lineage>
</organism>
<feature type="region of interest" description="Disordered" evidence="2">
    <location>
        <begin position="1006"/>
        <end position="1070"/>
    </location>
</feature>
<protein>
    <submittedName>
        <fullName evidence="4">Putative ribonuclease ZC3H12D</fullName>
    </submittedName>
</protein>
<evidence type="ECO:0000313" key="4">
    <source>
        <dbReference type="EMBL" id="KFG32866.1"/>
    </source>
</evidence>
<dbReference type="Gene3D" id="3.40.50.11980">
    <property type="match status" value="1"/>
</dbReference>
<feature type="compositionally biased region" description="Low complexity" evidence="2">
    <location>
        <begin position="1253"/>
        <end position="1269"/>
    </location>
</feature>
<gene>
    <name evidence="4" type="ORF">TGP89_265850</name>
</gene>
<dbReference type="PANTHER" id="PTHR12876">
    <property type="entry name" value="N4BP1-RELATED"/>
    <property type="match status" value="1"/>
</dbReference>
<evidence type="ECO:0000256" key="2">
    <source>
        <dbReference type="SAM" id="MobiDB-lite"/>
    </source>
</evidence>
<feature type="compositionally biased region" description="Basic and acidic residues" evidence="2">
    <location>
        <begin position="462"/>
        <end position="477"/>
    </location>
</feature>
<feature type="region of interest" description="Disordered" evidence="2">
    <location>
        <begin position="1458"/>
        <end position="1646"/>
    </location>
</feature>
<dbReference type="PANTHER" id="PTHR12876:SF35">
    <property type="entry name" value="LD08718P-RELATED"/>
    <property type="match status" value="1"/>
</dbReference>
<feature type="compositionally biased region" description="Low complexity" evidence="2">
    <location>
        <begin position="1557"/>
        <end position="1588"/>
    </location>
</feature>
<dbReference type="Proteomes" id="UP000028828">
    <property type="component" value="Unassembled WGS sequence"/>
</dbReference>
<feature type="region of interest" description="Disordered" evidence="2">
    <location>
        <begin position="1381"/>
        <end position="1433"/>
    </location>
</feature>
<reference evidence="4 5" key="1">
    <citation type="submission" date="2014-03" db="EMBL/GenBank/DDBJ databases">
        <authorList>
            <person name="Sibley D."/>
            <person name="Venepally P."/>
            <person name="Karamycheva S."/>
            <person name="Hadjithomas M."/>
            <person name="Khan A."/>
            <person name="Brunk B."/>
            <person name="Roos D."/>
            <person name="Caler E."/>
            <person name="Lorenzi H."/>
        </authorList>
    </citation>
    <scope>NUCLEOTIDE SEQUENCE [LARGE SCALE GENOMIC DNA]</scope>
    <source>
        <strain evidence="5">p89</strain>
    </source>
</reference>
<evidence type="ECO:0000313" key="5">
    <source>
        <dbReference type="Proteomes" id="UP000028828"/>
    </source>
</evidence>
<feature type="compositionally biased region" description="Basic and acidic residues" evidence="2">
    <location>
        <begin position="268"/>
        <end position="281"/>
    </location>
</feature>
<feature type="region of interest" description="Disordered" evidence="2">
    <location>
        <begin position="845"/>
        <end position="876"/>
    </location>
</feature>
<feature type="compositionally biased region" description="Basic and acidic residues" evidence="2">
    <location>
        <begin position="486"/>
        <end position="506"/>
    </location>
</feature>
<feature type="compositionally biased region" description="Basic and acidic residues" evidence="2">
    <location>
        <begin position="1381"/>
        <end position="1390"/>
    </location>
</feature>